<feature type="transmembrane region" description="Helical" evidence="6">
    <location>
        <begin position="151"/>
        <end position="171"/>
    </location>
</feature>
<evidence type="ECO:0000256" key="2">
    <source>
        <dbReference type="ARBA" id="ARBA00022475"/>
    </source>
</evidence>
<accession>G8TSR8</accession>
<dbReference type="Pfam" id="PF09678">
    <property type="entry name" value="Caa3_CtaG"/>
    <property type="match status" value="1"/>
</dbReference>
<reference evidence="7 8" key="2">
    <citation type="journal article" date="2012" name="Stand. Genomic Sci.">
        <title>Complete genome sequence of the moderately thermophilic mineral-sulfide-oxidizing firmicute Sulfobacillus acidophilus type strain (NAL(T)).</title>
        <authorList>
            <person name="Anderson I."/>
            <person name="Chertkov O."/>
            <person name="Chen A."/>
            <person name="Saunders E."/>
            <person name="Lapidus A."/>
            <person name="Nolan M."/>
            <person name="Lucas S."/>
            <person name="Hammon N."/>
            <person name="Deshpande S."/>
            <person name="Cheng J.F."/>
            <person name="Han C."/>
            <person name="Tapia R."/>
            <person name="Goodwin L.A."/>
            <person name="Pitluck S."/>
            <person name="Liolios K."/>
            <person name="Pagani I."/>
            <person name="Ivanova N."/>
            <person name="Mikhailova N."/>
            <person name="Pati A."/>
            <person name="Palaniappan K."/>
            <person name="Land M."/>
            <person name="Pan C."/>
            <person name="Rohde M."/>
            <person name="Pukall R."/>
            <person name="Goker M."/>
            <person name="Detter J.C."/>
            <person name="Woyke T."/>
            <person name="Bristow J."/>
            <person name="Eisen J.A."/>
            <person name="Markowitz V."/>
            <person name="Hugenholtz P."/>
            <person name="Kyrpides N.C."/>
            <person name="Klenk H.P."/>
            <person name="Mavromatis K."/>
        </authorList>
    </citation>
    <scope>NUCLEOTIDE SEQUENCE [LARGE SCALE GENOMIC DNA]</scope>
    <source>
        <strain evidence="8">ATCC 700253 / DSM 10332 / NAL</strain>
    </source>
</reference>
<keyword evidence="5 6" id="KW-0472">Membrane</keyword>
<evidence type="ECO:0000313" key="7">
    <source>
        <dbReference type="EMBL" id="AEW04445.1"/>
    </source>
</evidence>
<feature type="transmembrane region" description="Helical" evidence="6">
    <location>
        <begin position="121"/>
        <end position="139"/>
    </location>
</feature>
<dbReference type="HOGENOM" id="CLU_054944_0_1_9"/>
<dbReference type="InterPro" id="IPR019108">
    <property type="entry name" value="Caa3_assmbl_CtaG-rel"/>
</dbReference>
<keyword evidence="8" id="KW-1185">Reference proteome</keyword>
<dbReference type="AlphaFoldDB" id="G8TSR8"/>
<keyword evidence="2" id="KW-1003">Cell membrane</keyword>
<dbReference type="KEGG" id="sap:Sulac_0943"/>
<evidence type="ECO:0000313" key="8">
    <source>
        <dbReference type="Proteomes" id="UP000005439"/>
    </source>
</evidence>
<evidence type="ECO:0000256" key="4">
    <source>
        <dbReference type="ARBA" id="ARBA00022989"/>
    </source>
</evidence>
<reference evidence="8" key="1">
    <citation type="submission" date="2011-12" db="EMBL/GenBank/DDBJ databases">
        <title>The complete genome of chromosome of Sulfobacillus acidophilus DSM 10332.</title>
        <authorList>
            <person name="Lucas S."/>
            <person name="Han J."/>
            <person name="Lapidus A."/>
            <person name="Bruce D."/>
            <person name="Goodwin L."/>
            <person name="Pitluck S."/>
            <person name="Peters L."/>
            <person name="Kyrpides N."/>
            <person name="Mavromatis K."/>
            <person name="Ivanova N."/>
            <person name="Mikhailova N."/>
            <person name="Chertkov O."/>
            <person name="Saunders E."/>
            <person name="Detter J.C."/>
            <person name="Tapia R."/>
            <person name="Han C."/>
            <person name="Land M."/>
            <person name="Hauser L."/>
            <person name="Markowitz V."/>
            <person name="Cheng J.-F."/>
            <person name="Hugenholtz P."/>
            <person name="Woyke T."/>
            <person name="Wu D."/>
            <person name="Pukall R."/>
            <person name="Gehrich-Schroeter G."/>
            <person name="Schneider S."/>
            <person name="Klenk H.-P."/>
            <person name="Eisen J.A."/>
        </authorList>
    </citation>
    <scope>NUCLEOTIDE SEQUENCE [LARGE SCALE GENOMIC DNA]</scope>
    <source>
        <strain evidence="8">ATCC 700253 / DSM 10332 / NAL</strain>
    </source>
</reference>
<keyword evidence="3 6" id="KW-0812">Transmembrane</keyword>
<dbReference type="STRING" id="679936.Sulac_0943"/>
<organism evidence="7 8">
    <name type="scientific">Sulfobacillus acidophilus (strain ATCC 700253 / DSM 10332 / NAL)</name>
    <dbReference type="NCBI Taxonomy" id="679936"/>
    <lineage>
        <taxon>Bacteria</taxon>
        <taxon>Bacillati</taxon>
        <taxon>Bacillota</taxon>
        <taxon>Clostridia</taxon>
        <taxon>Eubacteriales</taxon>
        <taxon>Clostridiales Family XVII. Incertae Sedis</taxon>
        <taxon>Sulfobacillus</taxon>
    </lineage>
</organism>
<proteinExistence type="predicted"/>
<gene>
    <name evidence="7" type="ordered locus">Sulac_0943</name>
</gene>
<dbReference type="PATRIC" id="fig|679936.5.peg.997"/>
<name>G8TSR8_SULAD</name>
<comment type="subcellular location">
    <subcellularLocation>
        <location evidence="1">Cell membrane</location>
        <topology evidence="1">Multi-pass membrane protein</topology>
    </subcellularLocation>
</comment>
<evidence type="ECO:0000256" key="3">
    <source>
        <dbReference type="ARBA" id="ARBA00022692"/>
    </source>
</evidence>
<dbReference type="EMBL" id="CP003179">
    <property type="protein sequence ID" value="AEW04445.1"/>
    <property type="molecule type" value="Genomic_DNA"/>
</dbReference>
<dbReference type="Proteomes" id="UP000005439">
    <property type="component" value="Chromosome"/>
</dbReference>
<evidence type="ECO:0000256" key="5">
    <source>
        <dbReference type="ARBA" id="ARBA00023136"/>
    </source>
</evidence>
<evidence type="ECO:0000256" key="1">
    <source>
        <dbReference type="ARBA" id="ARBA00004651"/>
    </source>
</evidence>
<feature type="transmembrane region" description="Helical" evidence="6">
    <location>
        <begin position="77"/>
        <end position="101"/>
    </location>
</feature>
<sequence>MGYLDQHYNWLVLWHPETLVLVILLTVLYFQVTSPDALGARWGFSRPSAGQVRFWLAAMLMDYLAMGSPLATVADGYLYVGHMLQVTILTMIVPPLIWASLPADVIETLLNRPWAARLFRIWGHPLLALVIFNVLTWIWDYPPILDKTLQVSVLFVIGNYIMLIAGLFLWWPVMAPRAQNIGGRRGFRELLTPPAGVAISPEAQMLYLFFNFDLMMPPTIFIADTTKPFYAFYERAPHVFGLGALADQQTGALLMGVAMFLAYAIAFGAAFRRYDFSSWYA</sequence>
<keyword evidence="4 6" id="KW-1133">Transmembrane helix</keyword>
<evidence type="ECO:0000256" key="6">
    <source>
        <dbReference type="SAM" id="Phobius"/>
    </source>
</evidence>
<dbReference type="GO" id="GO:0005886">
    <property type="term" value="C:plasma membrane"/>
    <property type="evidence" value="ECO:0007669"/>
    <property type="project" value="UniProtKB-SubCell"/>
</dbReference>
<protein>
    <submittedName>
        <fullName evidence="7">Cytochrome c oxidase caa3-type, assembly factor CtaG-related protein</fullName>
    </submittedName>
</protein>
<feature type="transmembrane region" description="Helical" evidence="6">
    <location>
        <begin position="52"/>
        <end position="71"/>
    </location>
</feature>
<feature type="transmembrane region" description="Helical" evidence="6">
    <location>
        <begin position="12"/>
        <end position="32"/>
    </location>
</feature>
<feature type="transmembrane region" description="Helical" evidence="6">
    <location>
        <begin position="252"/>
        <end position="271"/>
    </location>
</feature>